<organism evidence="1 2">
    <name type="scientific">Capsaspora owczarzaki (strain ATCC 30864)</name>
    <dbReference type="NCBI Taxonomy" id="595528"/>
    <lineage>
        <taxon>Eukaryota</taxon>
        <taxon>Filasterea</taxon>
        <taxon>Capsaspora</taxon>
    </lineage>
</organism>
<keyword evidence="2" id="KW-1185">Reference proteome</keyword>
<gene>
    <name evidence="1" type="ORF">CAOG_004674</name>
</gene>
<dbReference type="AlphaFoldDB" id="A0A0D2WQJ8"/>
<name>A0A0D2WQJ8_CAPO3</name>
<protein>
    <submittedName>
        <fullName evidence="1">Uncharacterized protein</fullName>
    </submittedName>
</protein>
<dbReference type="PANTHER" id="PTHR36074">
    <property type="entry name" value="ISOPENTENYL-DIPHOSPHATE DELTA-ISOMERASE"/>
    <property type="match status" value="1"/>
</dbReference>
<sequence length="215" mass="23713">MASLLIQLNPNNKYHFEEYRVPSFVFHRTTLMISSIKATLAVAPLALQRNPDNSPKVNPRAIPSIWARTVLRELCVISTKTCLQRLVLNVCTLQTASHFMKSLPASAVRKVARYDSKLIGSLKVARAGLAAHLLTHLALFVVEEVIDLYTYYRSLKENGDDQNAKEKFINKTDKNLVRLIGSVALGALGSAIGTLIKPDLGTRIGGLIGDTILYL</sequence>
<dbReference type="PANTHER" id="PTHR36074:SF1">
    <property type="entry name" value="ISOPENTENYL-DIPHOSPHATE DELTA-ISOMERASE"/>
    <property type="match status" value="1"/>
</dbReference>
<evidence type="ECO:0000313" key="2">
    <source>
        <dbReference type="Proteomes" id="UP000008743"/>
    </source>
</evidence>
<dbReference type="OMA" id="HEEIDGK"/>
<dbReference type="InParanoid" id="A0A0D2WQJ8"/>
<dbReference type="EMBL" id="KE346366">
    <property type="protein sequence ID" value="KJE93965.1"/>
    <property type="molecule type" value="Genomic_DNA"/>
</dbReference>
<dbReference type="RefSeq" id="XP_004347421.1">
    <property type="nucleotide sequence ID" value="XM_004347371.2"/>
</dbReference>
<evidence type="ECO:0000313" key="1">
    <source>
        <dbReference type="EMBL" id="KJE93965.1"/>
    </source>
</evidence>
<accession>A0A0D2WQJ8</accession>
<dbReference type="STRING" id="595528.A0A0D2WQJ8"/>
<dbReference type="OrthoDB" id="1925570at2759"/>
<proteinExistence type="predicted"/>
<dbReference type="eggNOG" id="ENOG502TGHB">
    <property type="taxonomic scope" value="Eukaryota"/>
</dbReference>
<reference evidence="2" key="1">
    <citation type="submission" date="2011-02" db="EMBL/GenBank/DDBJ databases">
        <title>The Genome Sequence of Capsaspora owczarzaki ATCC 30864.</title>
        <authorList>
            <person name="Russ C."/>
            <person name="Cuomo C."/>
            <person name="Burger G."/>
            <person name="Gray M.W."/>
            <person name="Holland P.W.H."/>
            <person name="King N."/>
            <person name="Lang F.B.F."/>
            <person name="Roger A.J."/>
            <person name="Ruiz-Trillo I."/>
            <person name="Young S.K."/>
            <person name="Zeng Q."/>
            <person name="Gargeya S."/>
            <person name="Alvarado L."/>
            <person name="Berlin A."/>
            <person name="Chapman S.B."/>
            <person name="Chen Z."/>
            <person name="Freedman E."/>
            <person name="Gellesch M."/>
            <person name="Goldberg J."/>
            <person name="Griggs A."/>
            <person name="Gujja S."/>
            <person name="Heilman E."/>
            <person name="Heiman D."/>
            <person name="Howarth C."/>
            <person name="Mehta T."/>
            <person name="Neiman D."/>
            <person name="Pearson M."/>
            <person name="Roberts A."/>
            <person name="Saif S."/>
            <person name="Shea T."/>
            <person name="Shenoy N."/>
            <person name="Sisk P."/>
            <person name="Stolte C."/>
            <person name="Sykes S."/>
            <person name="White J."/>
            <person name="Yandava C."/>
            <person name="Haas B."/>
            <person name="Nusbaum C."/>
            <person name="Birren B."/>
        </authorList>
    </citation>
    <scope>NUCLEOTIDE SEQUENCE</scope>
    <source>
        <strain evidence="2">ATCC 30864</strain>
    </source>
</reference>
<dbReference type="Proteomes" id="UP000008743">
    <property type="component" value="Unassembled WGS sequence"/>
</dbReference>